<evidence type="ECO:0000256" key="3">
    <source>
        <dbReference type="ARBA" id="ARBA00022630"/>
    </source>
</evidence>
<evidence type="ECO:0000256" key="4">
    <source>
        <dbReference type="ARBA" id="ARBA00022827"/>
    </source>
</evidence>
<dbReference type="PANTHER" id="PTHR42913:SF3">
    <property type="entry name" value="64 KDA MITOCHONDRIAL NADH DEHYDROGENASE (EUROFUNG)"/>
    <property type="match status" value="1"/>
</dbReference>
<evidence type="ECO:0000256" key="5">
    <source>
        <dbReference type="ARBA" id="ARBA00023002"/>
    </source>
</evidence>
<keyword evidence="4" id="KW-0274">FAD</keyword>
<dbReference type="InterPro" id="IPR036188">
    <property type="entry name" value="FAD/NAD-bd_sf"/>
</dbReference>
<dbReference type="InterPro" id="IPR023753">
    <property type="entry name" value="FAD/NAD-binding_dom"/>
</dbReference>
<evidence type="ECO:0000256" key="1">
    <source>
        <dbReference type="ARBA" id="ARBA00001974"/>
    </source>
</evidence>
<dbReference type="Gene3D" id="3.50.50.100">
    <property type="match status" value="1"/>
</dbReference>
<evidence type="ECO:0000256" key="2">
    <source>
        <dbReference type="ARBA" id="ARBA00005272"/>
    </source>
</evidence>
<comment type="caution">
    <text evidence="7">The sequence shown here is derived from an EMBL/GenBank/DDBJ whole genome shotgun (WGS) entry which is preliminary data.</text>
</comment>
<proteinExistence type="inferred from homology"/>
<dbReference type="InterPro" id="IPR051169">
    <property type="entry name" value="NADH-Q_oxidoreductase"/>
</dbReference>
<dbReference type="RefSeq" id="WP_205144128.1">
    <property type="nucleotide sequence ID" value="NZ_JAFBDN010000021.1"/>
</dbReference>
<gene>
    <name evidence="7" type="ORF">KAK10_03440</name>
</gene>
<sequence>MAKKTIGILGAGYAGLLALKVLQSKAKDVAITLIDRNDYHYEATDLHEVAAGSVKEDKISFPIKDVVNPNITTFIKGTVTKVDKATKTVEVEGQAPMTFDYLIIALGFASETFGIKGAQANALAMDDVETAQAVHTHFVKQLEDYRVTKNPDNLKVIICGAGFTGVELLGAMAEHKAEYAKIAGVDASEIKLMCVDASPRLLPMFPTDLVDYAIKKLAQKDAMILSGKGISEVTENGIIFKDRETEEEGELNANTIIWTTGVSGSHVMQDSGFDARRNRVMVTPELQDPEDDHVYIVGDVSAVMDEASGRPYPTTAQISLVMGHTAAHNIIASLTGGSYEKFTYSSIGTICSLGNTDAIGIVGKSSKVKGYVASVVKKMSLNKSLLETGGVKELLSKGRFDLYH</sequence>
<organism evidence="7 8">
    <name type="scientific">Periweissella beninensis</name>
    <dbReference type="NCBI Taxonomy" id="504936"/>
    <lineage>
        <taxon>Bacteria</taxon>
        <taxon>Bacillati</taxon>
        <taxon>Bacillota</taxon>
        <taxon>Bacilli</taxon>
        <taxon>Lactobacillales</taxon>
        <taxon>Lactobacillaceae</taxon>
        <taxon>Periweissella</taxon>
    </lineage>
</organism>
<evidence type="ECO:0000259" key="6">
    <source>
        <dbReference type="Pfam" id="PF07992"/>
    </source>
</evidence>
<keyword evidence="8" id="KW-1185">Reference proteome</keyword>
<protein>
    <submittedName>
        <fullName evidence="7">NAD(P)/FAD-dependent oxidoreductase</fullName>
    </submittedName>
</protein>
<keyword evidence="3" id="KW-0285">Flavoprotein</keyword>
<dbReference type="PRINTS" id="PR00411">
    <property type="entry name" value="PNDRDTASEI"/>
</dbReference>
<keyword evidence="5" id="KW-0560">Oxidoreductase</keyword>
<dbReference type="Proteomes" id="UP001057481">
    <property type="component" value="Unassembled WGS sequence"/>
</dbReference>
<dbReference type="PRINTS" id="PR00368">
    <property type="entry name" value="FADPNR"/>
</dbReference>
<dbReference type="Pfam" id="PF07992">
    <property type="entry name" value="Pyr_redox_2"/>
    <property type="match status" value="1"/>
</dbReference>
<name>A0ABT0VHA0_9LACO</name>
<dbReference type="SUPFAM" id="SSF51905">
    <property type="entry name" value="FAD/NAD(P)-binding domain"/>
    <property type="match status" value="2"/>
</dbReference>
<dbReference type="PANTHER" id="PTHR42913">
    <property type="entry name" value="APOPTOSIS-INDUCING FACTOR 1"/>
    <property type="match status" value="1"/>
</dbReference>
<evidence type="ECO:0000313" key="8">
    <source>
        <dbReference type="Proteomes" id="UP001057481"/>
    </source>
</evidence>
<dbReference type="EMBL" id="JAGMVS010000043">
    <property type="protein sequence ID" value="MCM2436985.1"/>
    <property type="molecule type" value="Genomic_DNA"/>
</dbReference>
<reference evidence="7" key="1">
    <citation type="submission" date="2021-04" db="EMBL/GenBank/DDBJ databases">
        <title>Taxonomic assessment of Weissella genus.</title>
        <authorList>
            <person name="Fanelli F."/>
            <person name="Chieffi D."/>
            <person name="Dell'Aquila A."/>
            <person name="Gyu-Sung C."/>
            <person name="Franz C.M.A.P."/>
            <person name="Fusco V."/>
        </authorList>
    </citation>
    <scope>NUCLEOTIDE SEQUENCE</scope>
    <source>
        <strain evidence="7">LMG 25373</strain>
    </source>
</reference>
<accession>A0ABT0VHA0</accession>
<comment type="cofactor">
    <cofactor evidence="1">
        <name>FAD</name>
        <dbReference type="ChEBI" id="CHEBI:57692"/>
    </cofactor>
</comment>
<evidence type="ECO:0000313" key="7">
    <source>
        <dbReference type="EMBL" id="MCM2436985.1"/>
    </source>
</evidence>
<comment type="similarity">
    <text evidence="2">Belongs to the NADH dehydrogenase family.</text>
</comment>
<feature type="domain" description="FAD/NAD(P)-binding" evidence="6">
    <location>
        <begin position="7"/>
        <end position="310"/>
    </location>
</feature>